<dbReference type="KEGG" id="eel:EUBELI_01106"/>
<dbReference type="AlphaFoldDB" id="C4Z0J3"/>
<evidence type="ECO:0000313" key="1">
    <source>
        <dbReference type="EMBL" id="ACR72106.1"/>
    </source>
</evidence>
<name>C4Z0J3_LACE2</name>
<dbReference type="eggNOG" id="ENOG502ZTGN">
    <property type="taxonomic scope" value="Bacteria"/>
</dbReference>
<dbReference type="Proteomes" id="UP000001476">
    <property type="component" value="Chromosome"/>
</dbReference>
<proteinExistence type="predicted"/>
<reference evidence="1 2" key="1">
    <citation type="journal article" date="2009" name="Proc. Natl. Acad. Sci. U.S.A.">
        <title>Characterizing a model human gut microbiota composed of members of its two dominant bacterial phyla.</title>
        <authorList>
            <person name="Mahowald M.A."/>
            <person name="Rey F.E."/>
            <person name="Seedorf H."/>
            <person name="Turnbaugh P.J."/>
            <person name="Fulton R.S."/>
            <person name="Wollam A."/>
            <person name="Shah N."/>
            <person name="Wang C."/>
            <person name="Magrini V."/>
            <person name="Wilson R.K."/>
            <person name="Cantarel B.L."/>
            <person name="Coutinho P.M."/>
            <person name="Henrissat B."/>
            <person name="Crock L.W."/>
            <person name="Russell A."/>
            <person name="Verberkmoes N.C."/>
            <person name="Hettich R.L."/>
            <person name="Gordon J.I."/>
        </authorList>
    </citation>
    <scope>NUCLEOTIDE SEQUENCE [LARGE SCALE GENOMIC DNA]</scope>
    <source>
        <strain evidence="2">ATCC 27750 / DSM 3376 / VPI C15-48 / C15-B4</strain>
    </source>
</reference>
<dbReference type="EMBL" id="CP001104">
    <property type="protein sequence ID" value="ACR72106.1"/>
    <property type="molecule type" value="Genomic_DNA"/>
</dbReference>
<accession>C4Z0J3</accession>
<protein>
    <submittedName>
        <fullName evidence="1">Uncharacterized protein</fullName>
    </submittedName>
</protein>
<keyword evidence="2" id="KW-1185">Reference proteome</keyword>
<gene>
    <name evidence="1" type="ordered locus">EUBELI_01106</name>
</gene>
<dbReference type="STRING" id="515620.EUBELI_01106"/>
<dbReference type="HOGENOM" id="CLU_181421_0_0_9"/>
<evidence type="ECO:0000313" key="2">
    <source>
        <dbReference type="Proteomes" id="UP000001476"/>
    </source>
</evidence>
<organism evidence="1 2">
    <name type="scientific">Lachnospira eligens (strain ATCC 27750 / DSM 3376 / VPI C15-48 / C15-B4)</name>
    <name type="common">Eubacterium eligens</name>
    <dbReference type="NCBI Taxonomy" id="515620"/>
    <lineage>
        <taxon>Bacteria</taxon>
        <taxon>Bacillati</taxon>
        <taxon>Bacillota</taxon>
        <taxon>Clostridia</taxon>
        <taxon>Lachnospirales</taxon>
        <taxon>Lachnospiraceae</taxon>
        <taxon>Lachnospira</taxon>
    </lineage>
</organism>
<sequence>MDILQNEYLEKKGHLIYMSIFKKNTTKKEIETSLNEIQINLENNYKDLAIKAFKDSSELVERYHNESLIDEKAYGKYKGQLDVFAKRMEGYSHRLNVKY</sequence>